<name>A0A1F2P9U5_9EURY</name>
<evidence type="ECO:0000313" key="2">
    <source>
        <dbReference type="EMBL" id="OFV67376.1"/>
    </source>
</evidence>
<organism evidence="2 3">
    <name type="scientific">Candidatus Syntropharchaeum caldarium</name>
    <dbReference type="NCBI Taxonomy" id="1838285"/>
    <lineage>
        <taxon>Archaea</taxon>
        <taxon>Methanobacteriati</taxon>
        <taxon>Methanobacteriota</taxon>
        <taxon>Stenosarchaea group</taxon>
        <taxon>Methanomicrobia</taxon>
        <taxon>Methanosarcinales</taxon>
        <taxon>ANME-2 cluster</taxon>
        <taxon>Candidatus Syntropharchaeum</taxon>
    </lineage>
</organism>
<comment type="caution">
    <text evidence="2">The sequence shown here is derived from an EMBL/GenBank/DDBJ whole genome shotgun (WGS) entry which is preliminary data.</text>
</comment>
<dbReference type="Gene3D" id="2.60.40.10">
    <property type="entry name" value="Immunoglobulins"/>
    <property type="match status" value="1"/>
</dbReference>
<dbReference type="Proteomes" id="UP000186940">
    <property type="component" value="Unassembled WGS sequence"/>
</dbReference>
<gene>
    <name evidence="2" type="ORF">SCAL_001294</name>
</gene>
<dbReference type="InterPro" id="IPR013783">
    <property type="entry name" value="Ig-like_fold"/>
</dbReference>
<sequence length="786" mass="86906">MLSMLLCSGAKAADISVNPSTIDLSFSFNQPKSTAYYEDYSTFTITNINPDPNVTVSGSIGSVSTDTVTITPDTSSFSLAYGESTTITLHTVVSPETAEGLETFTLDVGGESLTVSIDVIYFAEITVSDTQIDFGTVHRYDNPSRLVTISEVLGYKDVTVTISQTGGNEWVTVSPDAFVIPAGSSRDVTFELSPGTPDHNDYSWTFSISTDVAGSASIKIDAYILMPPKLGELYDKSLTISFDKKRGTVATYERTIDLMVRNEGDETMNFEARVIELPAGINIKIDNPSGSVAGKSTKKVKIRVIAFYDAPEGEQTAVIRVDAGSAGKKETDIDIEIRWPVGFVLSHSSIDFGSLEFKEGVYENRSYMISLTEIYNYKSVRRIAFSKSGAHADWLTALKEDGFEDIPPGESRNITITIQPGLEAVPGPYTWDGKITSLNAGEKPLKIAAKIIPINISMTKSEFEDLRGSELVAKFSQADTALQNAIYILNRVEKEDPGPSSDDWKKLIVLIRSTGTLITTLDKALGSLEGGFFDEAVRESVGAWVTSDTIVSHSEIWDEEIRSYALNIRDAATDLLDEVLHYEVGVITSTADDMSASIREAAESGDITHLEEGEDANHAARAYRNAELIYTLLGNEADRRDARRNYELMVSLHDDLVSDAGNLRFTAERLVEDAKEEDFTAIGNRRILLNPYNYDTAHEKYSTAISHLEDASKRYRIAGEMLLLEDTDKERNDLEREWLYLFMLFLIISNAYAFLILYAALRIIKGTVHYLYDIRSERDLGGFLLR</sequence>
<keyword evidence="1" id="KW-0812">Transmembrane</keyword>
<proteinExistence type="predicted"/>
<keyword evidence="3" id="KW-1185">Reference proteome</keyword>
<evidence type="ECO:0000256" key="1">
    <source>
        <dbReference type="SAM" id="Phobius"/>
    </source>
</evidence>
<dbReference type="STRING" id="1838285.SCAL_001294"/>
<keyword evidence="1" id="KW-1133">Transmembrane helix</keyword>
<feature type="transmembrane region" description="Helical" evidence="1">
    <location>
        <begin position="738"/>
        <end position="761"/>
    </location>
</feature>
<reference evidence="2" key="1">
    <citation type="submission" date="2016-05" db="EMBL/GenBank/DDBJ databases">
        <title>Microbial consortia oxidize butane by reversing methanogenesis.</title>
        <authorList>
            <person name="Laso-Perez R."/>
            <person name="Richter M."/>
            <person name="Wegener G."/>
            <person name="Musat F."/>
        </authorList>
    </citation>
    <scope>NUCLEOTIDE SEQUENCE [LARGE SCALE GENOMIC DNA]</scope>
    <source>
        <strain evidence="2">BOX2</strain>
    </source>
</reference>
<protein>
    <submittedName>
        <fullName evidence="2">Uncharacterized protein</fullName>
    </submittedName>
</protein>
<keyword evidence="1" id="KW-0472">Membrane</keyword>
<dbReference type="AlphaFoldDB" id="A0A1F2P9U5"/>
<accession>A0A1F2P9U5</accession>
<dbReference type="EMBL" id="LYOS01000004">
    <property type="protein sequence ID" value="OFV67376.1"/>
    <property type="molecule type" value="Genomic_DNA"/>
</dbReference>
<evidence type="ECO:0000313" key="3">
    <source>
        <dbReference type="Proteomes" id="UP000186940"/>
    </source>
</evidence>